<feature type="domain" description="Lon N-terminal" evidence="17">
    <location>
        <begin position="42"/>
        <end position="237"/>
    </location>
</feature>
<evidence type="ECO:0000256" key="12">
    <source>
        <dbReference type="PIRSR" id="PIRSR001174-1"/>
    </source>
</evidence>
<dbReference type="OrthoDB" id="9803599at2"/>
<dbReference type="InterPro" id="IPR003111">
    <property type="entry name" value="Lon_prtase_N"/>
</dbReference>
<dbReference type="Gene3D" id="1.10.8.60">
    <property type="match status" value="1"/>
</dbReference>
<reference evidence="18 19" key="1">
    <citation type="submission" date="2014-08" db="EMBL/GenBank/DDBJ databases">
        <authorList>
            <person name="Wibberg D."/>
        </authorList>
    </citation>
    <scope>NUCLEOTIDE SEQUENCE [LARGE SCALE GENOMIC DNA]</scope>
    <source>
        <strain evidence="19">ING2-E5B</strain>
    </source>
</reference>
<comment type="subcellular location">
    <subcellularLocation>
        <location evidence="1 10 11">Cytoplasm</location>
    </subcellularLocation>
</comment>
<dbReference type="InterPro" id="IPR020568">
    <property type="entry name" value="Ribosomal_Su5_D2-typ_SF"/>
</dbReference>
<dbReference type="SUPFAM" id="SSF52540">
    <property type="entry name" value="P-loop containing nucleoside triphosphate hydrolases"/>
    <property type="match status" value="1"/>
</dbReference>
<dbReference type="Pfam" id="PF02190">
    <property type="entry name" value="LON_substr_bdg"/>
    <property type="match status" value="1"/>
</dbReference>
<dbReference type="NCBIfam" id="TIGR00763">
    <property type="entry name" value="lon"/>
    <property type="match status" value="1"/>
</dbReference>
<dbReference type="Pfam" id="PF05362">
    <property type="entry name" value="Lon_C"/>
    <property type="match status" value="1"/>
</dbReference>
<sequence>MNPFKTNKFREKEIGDNIISFITGDFIDGSTDIEEKHLKDKLPILPLRNTIVFPGSTLPISVGRKKSLELVKSLGKRQRYIGLVCQKDTNIEDPEIEDLYKLGVVAEVIRVIELADNNFSIIVQAKKRFEWVEMVQTEPFMKATYKLRETTKASEDDKEFKAILDSIRESMMQMLMMLGDPPKELMQTIKSEAFSKMLISYCGTNLPIESREKQELLDIDLEKELAYRLLMILNREAQLLEMKMNIQMKTREDLNQQQKEFFLQQQIKTIQEELGGSTQQIEINEFRKKGKSKKWSADVADIFEKEIQKLERLNPQSPDYSVQYGYIQTILELPWNEYTKDNFNLKNAQKILDRDHFGMDKVKERIIEHLAVLKLKGDLKSPIICLYGPPGVGKTSLGKSIAEALNRKYVRVSLGGLHDEAEIRGHRRTYIGAIPGRIIQNILKAGSSNPVFVLDEVDKIGSDFRGDPSSALLEVLDPEQNTTFHDNYLSIDFDLSKVLFIATANNLNSIPQPLLDRMELINVGGYITEEKIEIAYHHLVPKELANHGIKKGTFVIPKPTLQKIVENYTRESGVRELNKKIAKIMRKIARKIAAEEAYPKSLKVADLHEYLGREEFNRDKYQGNEYAGVVTGLAWTSVGGEILFVESSLSRGKGSKLTLTGNLGDVMKESAMLAMEYIQSHAEELDINPEIFEHYNTHIHVPEGAIPKDGPSAGITMITSLASVYTQRKVRSNLAMTGEITLRGKVLPVGGIREKILAAKRAGITDIILCVENRKDIEEIKEDYLKGLTFHYISDVKEVLDLALLDEKVANPKIFTVTK</sequence>
<dbReference type="GO" id="GO:0004252">
    <property type="term" value="F:serine-type endopeptidase activity"/>
    <property type="evidence" value="ECO:0007669"/>
    <property type="project" value="UniProtKB-UniRule"/>
</dbReference>
<evidence type="ECO:0000259" key="16">
    <source>
        <dbReference type="PROSITE" id="PS51786"/>
    </source>
</evidence>
<dbReference type="HOGENOM" id="CLU_004109_4_3_10"/>
<dbReference type="PROSITE" id="PS01046">
    <property type="entry name" value="LON_SER"/>
    <property type="match status" value="1"/>
</dbReference>
<evidence type="ECO:0000256" key="9">
    <source>
        <dbReference type="ARBA" id="ARBA00050665"/>
    </source>
</evidence>
<feature type="active site" evidence="10 12">
    <location>
        <position position="712"/>
    </location>
</feature>
<evidence type="ECO:0000256" key="13">
    <source>
        <dbReference type="PIRSR" id="PIRSR001174-2"/>
    </source>
</evidence>
<keyword evidence="7 10" id="KW-0067">ATP-binding</keyword>
<dbReference type="Pfam" id="PF22667">
    <property type="entry name" value="Lon_lid"/>
    <property type="match status" value="1"/>
</dbReference>
<evidence type="ECO:0000256" key="7">
    <source>
        <dbReference type="ARBA" id="ARBA00022840"/>
    </source>
</evidence>
<dbReference type="GO" id="GO:0034605">
    <property type="term" value="P:cellular response to heat"/>
    <property type="evidence" value="ECO:0007669"/>
    <property type="project" value="UniProtKB-UniRule"/>
</dbReference>
<keyword evidence="5 10" id="KW-0378">Hydrolase</keyword>
<dbReference type="InterPro" id="IPR003593">
    <property type="entry name" value="AAA+_ATPase"/>
</dbReference>
<dbReference type="InterPro" id="IPR014721">
    <property type="entry name" value="Ribsml_uS5_D2-typ_fold_subgr"/>
</dbReference>
<dbReference type="InterPro" id="IPR008268">
    <property type="entry name" value="Peptidase_S16_AS"/>
</dbReference>
<dbReference type="SMART" id="SM00382">
    <property type="entry name" value="AAA"/>
    <property type="match status" value="1"/>
</dbReference>
<evidence type="ECO:0000259" key="17">
    <source>
        <dbReference type="PROSITE" id="PS51787"/>
    </source>
</evidence>
<dbReference type="InterPro" id="IPR027543">
    <property type="entry name" value="Lon_bac"/>
</dbReference>
<dbReference type="InterPro" id="IPR015947">
    <property type="entry name" value="PUA-like_sf"/>
</dbReference>
<evidence type="ECO:0000256" key="6">
    <source>
        <dbReference type="ARBA" id="ARBA00022825"/>
    </source>
</evidence>
<dbReference type="Gene3D" id="3.30.230.10">
    <property type="match status" value="1"/>
</dbReference>
<comment type="similarity">
    <text evidence="10 11 14 15">Belongs to the peptidase S16 family.</text>
</comment>
<feature type="active site" evidence="10 12">
    <location>
        <position position="755"/>
    </location>
</feature>
<organism evidence="18 19">
    <name type="scientific">Fermentimonas caenicola</name>
    <dbReference type="NCBI Taxonomy" id="1562970"/>
    <lineage>
        <taxon>Bacteria</taxon>
        <taxon>Pseudomonadati</taxon>
        <taxon>Bacteroidota</taxon>
        <taxon>Bacteroidia</taxon>
        <taxon>Bacteroidales</taxon>
        <taxon>Dysgonomonadaceae</taxon>
        <taxon>Fermentimonas</taxon>
    </lineage>
</organism>
<dbReference type="InterPro" id="IPR008269">
    <property type="entry name" value="Lon_proteolytic"/>
</dbReference>
<dbReference type="Gene3D" id="1.20.5.5270">
    <property type="match status" value="1"/>
</dbReference>
<dbReference type="GO" id="GO:0043565">
    <property type="term" value="F:sequence-specific DNA binding"/>
    <property type="evidence" value="ECO:0007669"/>
    <property type="project" value="UniProtKB-UniRule"/>
</dbReference>
<gene>
    <name evidence="10 18" type="primary">lon</name>
    <name evidence="18" type="ORF">ING2E5B_1645</name>
</gene>
<evidence type="ECO:0000313" key="18">
    <source>
        <dbReference type="EMBL" id="CEA16392.1"/>
    </source>
</evidence>
<dbReference type="EMBL" id="LN515532">
    <property type="protein sequence ID" value="CEA16392.1"/>
    <property type="molecule type" value="Genomic_DNA"/>
</dbReference>
<evidence type="ECO:0000256" key="2">
    <source>
        <dbReference type="ARBA" id="ARBA00022490"/>
    </source>
</evidence>
<dbReference type="Gene3D" id="1.20.58.1480">
    <property type="match status" value="1"/>
</dbReference>
<accession>A0A098C3A9</accession>
<evidence type="ECO:0000256" key="11">
    <source>
        <dbReference type="PIRNR" id="PIRNR001174"/>
    </source>
</evidence>
<keyword evidence="4 10" id="KW-0547">Nucleotide-binding</keyword>
<dbReference type="EC" id="3.4.21.53" evidence="10 11"/>
<dbReference type="PANTHER" id="PTHR10046">
    <property type="entry name" value="ATP DEPENDENT LON PROTEASE FAMILY MEMBER"/>
    <property type="match status" value="1"/>
</dbReference>
<keyword evidence="8 10" id="KW-0346">Stress response</keyword>
<evidence type="ECO:0000256" key="10">
    <source>
        <dbReference type="HAMAP-Rule" id="MF_01973"/>
    </source>
</evidence>
<dbReference type="Gene3D" id="2.30.130.40">
    <property type="entry name" value="LON domain-like"/>
    <property type="match status" value="1"/>
</dbReference>
<evidence type="ECO:0000256" key="1">
    <source>
        <dbReference type="ARBA" id="ARBA00004496"/>
    </source>
</evidence>
<keyword evidence="3 10" id="KW-0645">Protease</keyword>
<dbReference type="InterPro" id="IPR004815">
    <property type="entry name" value="Lon_bac/euk-typ"/>
</dbReference>
<dbReference type="SMART" id="SM00464">
    <property type="entry name" value="LON"/>
    <property type="match status" value="1"/>
</dbReference>
<dbReference type="PROSITE" id="PS51786">
    <property type="entry name" value="LON_PROTEOLYTIC"/>
    <property type="match status" value="1"/>
</dbReference>
<evidence type="ECO:0000313" key="19">
    <source>
        <dbReference type="Proteomes" id="UP000032417"/>
    </source>
</evidence>
<dbReference type="Proteomes" id="UP000032417">
    <property type="component" value="Chromosome 1"/>
</dbReference>
<dbReference type="InterPro" id="IPR027065">
    <property type="entry name" value="Lon_Prtase"/>
</dbReference>
<feature type="binding site" evidence="10 13">
    <location>
        <begin position="388"/>
        <end position="395"/>
    </location>
    <ligand>
        <name>ATP</name>
        <dbReference type="ChEBI" id="CHEBI:30616"/>
    </ligand>
</feature>
<evidence type="ECO:0000256" key="5">
    <source>
        <dbReference type="ARBA" id="ARBA00022801"/>
    </source>
</evidence>
<evidence type="ECO:0000256" key="4">
    <source>
        <dbReference type="ARBA" id="ARBA00022741"/>
    </source>
</evidence>
<comment type="induction">
    <text evidence="10">By heat shock.</text>
</comment>
<feature type="domain" description="Lon proteolytic" evidence="16">
    <location>
        <begin position="624"/>
        <end position="806"/>
    </location>
</feature>
<evidence type="ECO:0000256" key="14">
    <source>
        <dbReference type="PROSITE-ProRule" id="PRU01122"/>
    </source>
</evidence>
<keyword evidence="2 10" id="KW-0963">Cytoplasm</keyword>
<dbReference type="SUPFAM" id="SSF54211">
    <property type="entry name" value="Ribosomal protein S5 domain 2-like"/>
    <property type="match status" value="1"/>
</dbReference>
<evidence type="ECO:0000256" key="8">
    <source>
        <dbReference type="ARBA" id="ARBA00023016"/>
    </source>
</evidence>
<dbReference type="KEGG" id="pbt:ING2E5B_1645"/>
<dbReference type="PROSITE" id="PS51787">
    <property type="entry name" value="LON_N"/>
    <property type="match status" value="1"/>
</dbReference>
<name>A0A098C3A9_9BACT</name>
<evidence type="ECO:0000256" key="3">
    <source>
        <dbReference type="ARBA" id="ARBA00022670"/>
    </source>
</evidence>
<dbReference type="PIRSF" id="PIRSF001174">
    <property type="entry name" value="Lon_proteas"/>
    <property type="match status" value="1"/>
</dbReference>
<dbReference type="FunFam" id="3.40.50.300:FF:000021">
    <property type="entry name" value="Lon protease homolog"/>
    <property type="match status" value="1"/>
</dbReference>
<comment type="function">
    <text evidence="10">ATP-dependent serine protease that mediates the selective degradation of mutant and abnormal proteins as well as certain short-lived regulatory proteins. Required for cellular homeostasis and for survival from DNA damage and developmental changes induced by stress. Degrades polypeptides processively to yield small peptide fragments that are 5 to 10 amino acids long. Binds to DNA in a double-stranded, site-specific manner.</text>
</comment>
<dbReference type="InterPro" id="IPR027417">
    <property type="entry name" value="P-loop_NTPase"/>
</dbReference>
<comment type="subunit">
    <text evidence="10 11">Homohexamer. Organized in a ring with a central cavity.</text>
</comment>
<dbReference type="SUPFAM" id="SSF88697">
    <property type="entry name" value="PUA domain-like"/>
    <property type="match status" value="1"/>
</dbReference>
<dbReference type="InterPro" id="IPR046336">
    <property type="entry name" value="Lon_prtase_N_sf"/>
</dbReference>
<keyword evidence="6 10" id="KW-0720">Serine protease</keyword>
<dbReference type="Gene3D" id="3.40.50.300">
    <property type="entry name" value="P-loop containing nucleotide triphosphate hydrolases"/>
    <property type="match status" value="1"/>
</dbReference>
<dbReference type="STRING" id="1562970.ING2E5B_1645"/>
<keyword evidence="19" id="KW-1185">Reference proteome</keyword>
<dbReference type="PATRIC" id="fig|1562970.3.peg.1634"/>
<dbReference type="GO" id="GO:0005524">
    <property type="term" value="F:ATP binding"/>
    <property type="evidence" value="ECO:0007669"/>
    <property type="project" value="UniProtKB-UniRule"/>
</dbReference>
<dbReference type="PRINTS" id="PR00830">
    <property type="entry name" value="ENDOLAPTASE"/>
</dbReference>
<dbReference type="InterPro" id="IPR054594">
    <property type="entry name" value="Lon_lid"/>
</dbReference>
<dbReference type="GO" id="GO:0004176">
    <property type="term" value="F:ATP-dependent peptidase activity"/>
    <property type="evidence" value="ECO:0007669"/>
    <property type="project" value="UniProtKB-UniRule"/>
</dbReference>
<comment type="catalytic activity">
    <reaction evidence="9 10 11 14">
        <text>Hydrolysis of proteins in presence of ATP.</text>
        <dbReference type="EC" id="3.4.21.53"/>
    </reaction>
</comment>
<dbReference type="GO" id="GO:0005737">
    <property type="term" value="C:cytoplasm"/>
    <property type="evidence" value="ECO:0007669"/>
    <property type="project" value="UniProtKB-SubCell"/>
</dbReference>
<proteinExistence type="evidence at transcript level"/>
<dbReference type="InterPro" id="IPR003959">
    <property type="entry name" value="ATPase_AAA_core"/>
</dbReference>
<protein>
    <recommendedName>
        <fullName evidence="10 11">Lon protease</fullName>
        <ecNumber evidence="10 11">3.4.21.53</ecNumber>
    </recommendedName>
    <alternativeName>
        <fullName evidence="10">ATP-dependent protease La</fullName>
    </alternativeName>
</protein>
<dbReference type="CDD" id="cd19500">
    <property type="entry name" value="RecA-like_Lon"/>
    <property type="match status" value="1"/>
</dbReference>
<dbReference type="Pfam" id="PF00004">
    <property type="entry name" value="AAA"/>
    <property type="match status" value="1"/>
</dbReference>
<dbReference type="HAMAP" id="MF_01973">
    <property type="entry name" value="lon_bact"/>
    <property type="match status" value="1"/>
</dbReference>
<dbReference type="GO" id="GO:0016887">
    <property type="term" value="F:ATP hydrolysis activity"/>
    <property type="evidence" value="ECO:0007669"/>
    <property type="project" value="UniProtKB-UniRule"/>
</dbReference>
<evidence type="ECO:0000256" key="15">
    <source>
        <dbReference type="RuleBase" id="RU000591"/>
    </source>
</evidence>
<dbReference type="GO" id="GO:0006515">
    <property type="term" value="P:protein quality control for misfolded or incompletely synthesized proteins"/>
    <property type="evidence" value="ECO:0007669"/>
    <property type="project" value="UniProtKB-UniRule"/>
</dbReference>
<dbReference type="AlphaFoldDB" id="A0A098C3A9"/>